<organism evidence="1 2">
    <name type="scientific">Camellia lanceoleosa</name>
    <dbReference type="NCBI Taxonomy" id="1840588"/>
    <lineage>
        <taxon>Eukaryota</taxon>
        <taxon>Viridiplantae</taxon>
        <taxon>Streptophyta</taxon>
        <taxon>Embryophyta</taxon>
        <taxon>Tracheophyta</taxon>
        <taxon>Spermatophyta</taxon>
        <taxon>Magnoliopsida</taxon>
        <taxon>eudicotyledons</taxon>
        <taxon>Gunneridae</taxon>
        <taxon>Pentapetalae</taxon>
        <taxon>asterids</taxon>
        <taxon>Ericales</taxon>
        <taxon>Theaceae</taxon>
        <taxon>Camellia</taxon>
    </lineage>
</organism>
<proteinExistence type="predicted"/>
<protein>
    <submittedName>
        <fullName evidence="1">Uncharacterized protein</fullName>
    </submittedName>
</protein>
<dbReference type="EMBL" id="CM045766">
    <property type="protein sequence ID" value="KAI8005513.1"/>
    <property type="molecule type" value="Genomic_DNA"/>
</dbReference>
<evidence type="ECO:0000313" key="1">
    <source>
        <dbReference type="EMBL" id="KAI8005513.1"/>
    </source>
</evidence>
<accession>A0ACC0GY06</accession>
<gene>
    <name evidence="1" type="ORF">LOK49_LG08G02935</name>
</gene>
<comment type="caution">
    <text evidence="1">The sequence shown here is derived from an EMBL/GenBank/DDBJ whole genome shotgun (WGS) entry which is preliminary data.</text>
</comment>
<keyword evidence="2" id="KW-1185">Reference proteome</keyword>
<evidence type="ECO:0000313" key="2">
    <source>
        <dbReference type="Proteomes" id="UP001060215"/>
    </source>
</evidence>
<reference evidence="1 2" key="1">
    <citation type="journal article" date="2022" name="Plant J.">
        <title>Chromosome-level genome of Camellia lanceoleosa provides a valuable resource for understanding genome evolution and self-incompatibility.</title>
        <authorList>
            <person name="Gong W."/>
            <person name="Xiao S."/>
            <person name="Wang L."/>
            <person name="Liao Z."/>
            <person name="Chang Y."/>
            <person name="Mo W."/>
            <person name="Hu G."/>
            <person name="Li W."/>
            <person name="Zhao G."/>
            <person name="Zhu H."/>
            <person name="Hu X."/>
            <person name="Ji K."/>
            <person name="Xiang X."/>
            <person name="Song Q."/>
            <person name="Yuan D."/>
            <person name="Jin S."/>
            <person name="Zhang L."/>
        </authorList>
    </citation>
    <scope>NUCLEOTIDE SEQUENCE [LARGE SCALE GENOMIC DNA]</scope>
    <source>
        <strain evidence="1">SQ_2022a</strain>
    </source>
</reference>
<sequence>MNKASSFKSKRLEGTLPVNRLNRISRNFKDGSLRTTLGNSPARRLLLTSSSKRRRSLQKLCGIVPQKRLELMWKRERSVRRPRSSGKVPEMLPWLRSIPATVLMLGSSGAGAQ</sequence>
<dbReference type="Proteomes" id="UP001060215">
    <property type="component" value="Chromosome 9"/>
</dbReference>
<name>A0ACC0GY06_9ERIC</name>